<evidence type="ECO:0000313" key="8">
    <source>
        <dbReference type="Proteomes" id="UP000504630"/>
    </source>
</evidence>
<accession>A0A6J2R8C0</accession>
<dbReference type="CTD" id="151112"/>
<evidence type="ECO:0000256" key="1">
    <source>
        <dbReference type="ARBA" id="ARBA00022723"/>
    </source>
</evidence>
<dbReference type="InParanoid" id="A0A6J2R8C0"/>
<keyword evidence="8" id="KW-1185">Reference proteome</keyword>
<evidence type="ECO:0000259" key="7">
    <source>
        <dbReference type="PROSITE" id="PS50966"/>
    </source>
</evidence>
<keyword evidence="3" id="KW-0862">Zinc</keyword>
<dbReference type="Pfam" id="PF04434">
    <property type="entry name" value="SWIM"/>
    <property type="match status" value="1"/>
</dbReference>
<dbReference type="PANTHER" id="PTHR21540">
    <property type="entry name" value="RING FINGER AND SWIM DOMAIN-CONTAINING PROTEIN 2"/>
    <property type="match status" value="1"/>
</dbReference>
<dbReference type="InterPro" id="IPR013083">
    <property type="entry name" value="Znf_RING/FYVE/PHD"/>
</dbReference>
<dbReference type="InterPro" id="IPR001841">
    <property type="entry name" value="Znf_RING"/>
</dbReference>
<dbReference type="AlphaFoldDB" id="A0A6J2R8C0"/>
<dbReference type="InterPro" id="IPR043145">
    <property type="entry name" value="Znf_ZZ_sf"/>
</dbReference>
<keyword evidence="1" id="KW-0479">Metal-binding</keyword>
<dbReference type="PROSITE" id="PS50135">
    <property type="entry name" value="ZF_ZZ_2"/>
    <property type="match status" value="1"/>
</dbReference>
<sequence length="391" mass="44556">MFRRSAWRHTVSDAVRFHQEQALNTTMFVLKTFGPTRFLLGEGETTTFRVCLGDPHACSCSVFIKEQVPCKHICWVLMRRFKLPIAHEYSFQHGLLEGQISKLLDGLHQHKDHRTRNGPTESVCQKVIQAQDVCPICQEDLLEGKRPVSYCRFGCGKSVHITCIKAWAEHKGFKETVKCPLCREDFSSLTLLQEQVKNAAKLFSVAERETSQRHLGVSCHRCRVSPVTGRCFKCTVCSYFYLCEKCSKKGCHPQHPFASRTNRMKKWHLVVEDLRDETRGASSQPQNDSIIPEAADPVPEHVLRGLPTVRVKSGARLLDVGQQCRICLLDFILGQHVRTLPCQHKFHADCVDGLLRKSNCCPLDGYVIYNPLTRKNEHSLGNTQQQRQTET</sequence>
<reference evidence="9" key="1">
    <citation type="submission" date="2025-08" db="UniProtKB">
        <authorList>
            <consortium name="RefSeq"/>
        </authorList>
    </citation>
    <scope>IDENTIFICATION</scope>
</reference>
<organism evidence="8 9">
    <name type="scientific">Cottoperca gobio</name>
    <name type="common">Frogmouth</name>
    <name type="synonym">Aphritis gobio</name>
    <dbReference type="NCBI Taxonomy" id="56716"/>
    <lineage>
        <taxon>Eukaryota</taxon>
        <taxon>Metazoa</taxon>
        <taxon>Chordata</taxon>
        <taxon>Craniata</taxon>
        <taxon>Vertebrata</taxon>
        <taxon>Euteleostomi</taxon>
        <taxon>Actinopterygii</taxon>
        <taxon>Neopterygii</taxon>
        <taxon>Teleostei</taxon>
        <taxon>Neoteleostei</taxon>
        <taxon>Acanthomorphata</taxon>
        <taxon>Eupercaria</taxon>
        <taxon>Perciformes</taxon>
        <taxon>Notothenioidei</taxon>
        <taxon>Bovichtidae</taxon>
        <taxon>Cottoperca</taxon>
    </lineage>
</organism>
<evidence type="ECO:0000313" key="9">
    <source>
        <dbReference type="RefSeq" id="XP_029307038.1"/>
    </source>
</evidence>
<dbReference type="GO" id="GO:0008270">
    <property type="term" value="F:zinc ion binding"/>
    <property type="evidence" value="ECO:0007669"/>
    <property type="project" value="UniProtKB-KW"/>
</dbReference>
<dbReference type="SMART" id="SM00184">
    <property type="entry name" value="RING"/>
    <property type="match status" value="2"/>
</dbReference>
<dbReference type="PROSITE" id="PS50966">
    <property type="entry name" value="ZF_SWIM"/>
    <property type="match status" value="1"/>
</dbReference>
<feature type="domain" description="RING-type" evidence="5">
    <location>
        <begin position="324"/>
        <end position="364"/>
    </location>
</feature>
<evidence type="ECO:0000256" key="2">
    <source>
        <dbReference type="ARBA" id="ARBA00022771"/>
    </source>
</evidence>
<proteinExistence type="predicted"/>
<dbReference type="PANTHER" id="PTHR21540:SF3">
    <property type="entry name" value="E3 UBIQUITIN-PROTEIN LIGASE ZSWIM2"/>
    <property type="match status" value="1"/>
</dbReference>
<dbReference type="InterPro" id="IPR039903">
    <property type="entry name" value="Zswim2"/>
</dbReference>
<feature type="domain" description="SWIM-type" evidence="7">
    <location>
        <begin position="48"/>
        <end position="81"/>
    </location>
</feature>
<dbReference type="GeneID" id="115021049"/>
<dbReference type="PROSITE" id="PS50089">
    <property type="entry name" value="ZF_RING_2"/>
    <property type="match status" value="2"/>
</dbReference>
<protein>
    <submittedName>
        <fullName evidence="9">LOW QUALITY PROTEIN: E3 ubiquitin-protein ligase ZSWIM2</fullName>
    </submittedName>
</protein>
<dbReference type="CDD" id="cd16494">
    <property type="entry name" value="RING-CH-C4HC3_ZSWM2"/>
    <property type="match status" value="1"/>
</dbReference>
<evidence type="ECO:0000259" key="5">
    <source>
        <dbReference type="PROSITE" id="PS50089"/>
    </source>
</evidence>
<dbReference type="InterPro" id="IPR000433">
    <property type="entry name" value="Znf_ZZ"/>
</dbReference>
<dbReference type="RefSeq" id="XP_029307038.1">
    <property type="nucleotide sequence ID" value="XM_029451178.1"/>
</dbReference>
<dbReference type="Pfam" id="PF13639">
    <property type="entry name" value="zf-RING_2"/>
    <property type="match status" value="2"/>
</dbReference>
<dbReference type="Gene3D" id="3.30.60.90">
    <property type="match status" value="1"/>
</dbReference>
<gene>
    <name evidence="9" type="primary">zswim2</name>
</gene>
<dbReference type="GO" id="GO:0061630">
    <property type="term" value="F:ubiquitin protein ligase activity"/>
    <property type="evidence" value="ECO:0007669"/>
    <property type="project" value="InterPro"/>
</dbReference>
<dbReference type="OrthoDB" id="8062037at2759"/>
<name>A0A6J2R8C0_COTGO</name>
<evidence type="ECO:0000259" key="6">
    <source>
        <dbReference type="PROSITE" id="PS50135"/>
    </source>
</evidence>
<dbReference type="InterPro" id="IPR007527">
    <property type="entry name" value="Znf_SWIM"/>
</dbReference>
<evidence type="ECO:0000256" key="3">
    <source>
        <dbReference type="ARBA" id="ARBA00022833"/>
    </source>
</evidence>
<dbReference type="SUPFAM" id="SSF57850">
    <property type="entry name" value="RING/U-box"/>
    <property type="match status" value="3"/>
</dbReference>
<keyword evidence="2 4" id="KW-0863">Zinc-finger</keyword>
<dbReference type="Proteomes" id="UP000504630">
    <property type="component" value="Chromosome 2"/>
</dbReference>
<dbReference type="KEGG" id="cgob:115021049"/>
<evidence type="ECO:0000256" key="4">
    <source>
        <dbReference type="PROSITE-ProRule" id="PRU00228"/>
    </source>
</evidence>
<feature type="domain" description="ZZ-type" evidence="6">
    <location>
        <begin position="214"/>
        <end position="265"/>
    </location>
</feature>
<feature type="domain" description="RING-type" evidence="5">
    <location>
        <begin position="134"/>
        <end position="183"/>
    </location>
</feature>
<dbReference type="Gene3D" id="3.30.40.10">
    <property type="entry name" value="Zinc/RING finger domain, C3HC4 (zinc finger)"/>
    <property type="match status" value="2"/>
</dbReference>